<name>A0ABD1AYC9_CARAN</name>
<organism evidence="2 3">
    <name type="scientific">Cardamine amara subsp. amara</name>
    <dbReference type="NCBI Taxonomy" id="228776"/>
    <lineage>
        <taxon>Eukaryota</taxon>
        <taxon>Viridiplantae</taxon>
        <taxon>Streptophyta</taxon>
        <taxon>Embryophyta</taxon>
        <taxon>Tracheophyta</taxon>
        <taxon>Spermatophyta</taxon>
        <taxon>Magnoliopsida</taxon>
        <taxon>eudicotyledons</taxon>
        <taxon>Gunneridae</taxon>
        <taxon>Pentapetalae</taxon>
        <taxon>rosids</taxon>
        <taxon>malvids</taxon>
        <taxon>Brassicales</taxon>
        <taxon>Brassicaceae</taxon>
        <taxon>Cardamineae</taxon>
        <taxon>Cardamine</taxon>
    </lineage>
</organism>
<evidence type="ECO:0000313" key="3">
    <source>
        <dbReference type="Proteomes" id="UP001558713"/>
    </source>
</evidence>
<dbReference type="InterPro" id="IPR001810">
    <property type="entry name" value="F-box_dom"/>
</dbReference>
<dbReference type="Pfam" id="PF00646">
    <property type="entry name" value="F-box"/>
    <property type="match status" value="1"/>
</dbReference>
<proteinExistence type="predicted"/>
<dbReference type="InterPro" id="IPR036047">
    <property type="entry name" value="F-box-like_dom_sf"/>
</dbReference>
<evidence type="ECO:0000259" key="1">
    <source>
        <dbReference type="PROSITE" id="PS50181"/>
    </source>
</evidence>
<dbReference type="PANTHER" id="PTHR31111">
    <property type="entry name" value="BNAA05G37150D PROTEIN-RELATED"/>
    <property type="match status" value="1"/>
</dbReference>
<accession>A0ABD1AYC9</accession>
<dbReference type="AlphaFoldDB" id="A0ABD1AYC9"/>
<reference evidence="2 3" key="1">
    <citation type="submission" date="2024-04" db="EMBL/GenBank/DDBJ databases">
        <title>Genome assembly C_amara_ONT_v2.</title>
        <authorList>
            <person name="Yant L."/>
            <person name="Moore C."/>
            <person name="Slenker M."/>
        </authorList>
    </citation>
    <scope>NUCLEOTIDE SEQUENCE [LARGE SCALE GENOMIC DNA]</scope>
    <source>
        <tissue evidence="2">Leaf</tissue>
    </source>
</reference>
<feature type="domain" description="F-box" evidence="1">
    <location>
        <begin position="12"/>
        <end position="58"/>
    </location>
</feature>
<protein>
    <submittedName>
        <fullName evidence="2">F-box protein</fullName>
    </submittedName>
</protein>
<keyword evidence="3" id="KW-1185">Reference proteome</keyword>
<dbReference type="Proteomes" id="UP001558713">
    <property type="component" value="Unassembled WGS sequence"/>
</dbReference>
<evidence type="ECO:0000313" key="2">
    <source>
        <dbReference type="EMBL" id="KAL1211579.1"/>
    </source>
</evidence>
<dbReference type="PROSITE" id="PS50181">
    <property type="entry name" value="FBOX"/>
    <property type="match status" value="1"/>
</dbReference>
<dbReference type="SUPFAM" id="SSF81383">
    <property type="entry name" value="F-box domain"/>
    <property type="match status" value="1"/>
</dbReference>
<dbReference type="PANTHER" id="PTHR31111:SF106">
    <property type="entry name" value="F-BOX ASSOCIATED UBIQUITINATION EFFECTOR FAMILY PROTEIN"/>
    <property type="match status" value="1"/>
</dbReference>
<comment type="caution">
    <text evidence="2">The sequence shown here is derived from an EMBL/GenBank/DDBJ whole genome shotgun (WGS) entry which is preliminary data.</text>
</comment>
<gene>
    <name evidence="2" type="ORF">V5N11_023586</name>
</gene>
<sequence>MERKMTKLAEKKISVDPIPLDLIPEILIGLPVKTLTRLLCVSKQYASIIRNRDFIKSYLIMSCTRPQSLITPGQEPATLPLIASSPKSR</sequence>
<dbReference type="EMBL" id="JBANAX010000379">
    <property type="protein sequence ID" value="KAL1211579.1"/>
    <property type="molecule type" value="Genomic_DNA"/>
</dbReference>